<dbReference type="RefSeq" id="WP_024981094.1">
    <property type="nucleotide sequence ID" value="NZ_CBCRUM010000002.1"/>
</dbReference>
<gene>
    <name evidence="4" type="ORF">SAMN05444143_10374</name>
</gene>
<sequence length="1647" mass="176283">MKNLFTLLLLFAAALTQAQFSKTHYLPPLTGQTNIIRDHYIYISTPNATAVPFKIIENGGTVITGTVSKTSPYRYSIGSGDNTQLITPKSLIGVVKNKGYVIEADDLIYASIRMNASPSQFGGFNHAGGIVSKGNSALGKIFRLGAMLNPMVDATLLNFASVLATENGTKVTISNLPTGTLLTDGSVVSGPITVTLNKNESYVLALENTNSSAIPSNSAKMIGALVEADKSVVVNAGSICGSNSTEVNGAGIPIGRDLGFDQIVPLERTGTEYIFAKGNGTDELERVLLVAHTDATSILLNGNSIPFAVLNKGEYAVIDGSYFSNGSLYIKTSEKVFAYQSIGGTNSPANQNMFFVPPLNCSTPNVVDNIPDIQEIGAITYSGGLNIITENGATVLVNNAPISALPQTITGNPAFVKYTITSLFGNIAVKSTKQVYVSYSGTNGAATYGGYYSGFDLKPEIVSDKIAIGTSSCIPNVVLKISSLSAYDNFQWYKDDVEITGATTNTYTPTTPGYYQVRGSISGCLSEVFSDKIPVSECPKDDDNDGTNNNIDIDWDNDGIVNTTEGALMLVNQSNPIVGSNYAGTVTGTGSISGYVDYGFVSNVPAGKNNPTIYNLNWTKPESVTFNYIGPDIGKTTPVADLANGDGDFIISVPPNQTLTITDPFDELLIDTNFDGIYESGVKEFTSFEIRFRFKSTTSIPAGSMRFKIQGYAIDSLIFKHSNLSESTSNQAPFQIYTFGSVDSDADGIPNQFDSDSDNDGILDTLEAQGNTTVTIANTDSDKNGLDNAFEPGFTPIDTDNDGIPDYKDLDSDNDGILDTTETGSDQDADGSANYRDLDRDNDSCNDVIEAGFPDPDGDGKLGTAPILVDTNGRVIGAPYTLPNPNYSIAAPITITTQPANKSQCLLQSATFEVVSNAESFQWQWSTDGVTWNNLINNVDYTGVTTAILQVNNIASTMNGYSYRVLLNRVGNSCGLISTVATLTTFALPTVAPITIVQCDDDLDAISTFNLTVKNDAISSNAANEIFTYYTTLAGATTANSLQLITAPFAFTNTIPGTMDVWARVVNSNGCFSVAKINLQVVATSIPSNYKIIVPTVCDDFLDSNGVNNANNNKRDGIASFDLTTTKATIQDLLPTTAGVAYNVVYYRNQADALSELNAITDIANYRNIGYPDTQDIWVRVDSDVDNACFGLGPFVSITVEKLPIANPFNIARQCDDNQDGVFNFDTSTLESSLIGTNQSFPVTVRYFDASNNPLKDANGVLINSPFPTTFASTSQIIKAVVTNNTTLQCFDETLIEFIVDDLPEVFPLPASLTTTCDDEADPITQDGKFAFDTSTIQATLLGGQTGLVVSYVDQNGAALPSPLPNPFLTATQNITATIENLSNPNCKATYSIPFIVNPLPNINLNTDGSEDELVCTNLPTFSVQLDGGINDGSPSTNYTYVWTKDGAILSGQTNYTLTVNSAGLYTVEVINLQGCSSTRSIKVTASDIAKIESVEVVDLNDINKITINVSGPGDYEYSLNDATGPFLSSNVFENIPSGIHTIYVNDKNGCGIVSKEIAVVGAPKFFTPNGDGFNDYWNVKGTNTTANSKSTIRIFDRYGKLLKQIFPNSNGWDGTFNGQPLPADDYWYIATLEDGREIKGHFALKR</sequence>
<evidence type="ECO:0000313" key="4">
    <source>
        <dbReference type="EMBL" id="SFM85925.1"/>
    </source>
</evidence>
<feature type="domain" description="Ig-like" evidence="3">
    <location>
        <begin position="1394"/>
        <end position="1485"/>
    </location>
</feature>
<dbReference type="Pfam" id="PF13585">
    <property type="entry name" value="CHU_C"/>
    <property type="match status" value="1"/>
</dbReference>
<dbReference type="eggNOG" id="COG2373">
    <property type="taxonomic scope" value="Bacteria"/>
</dbReference>
<accession>A0A1I4UAI3</accession>
<evidence type="ECO:0000313" key="5">
    <source>
        <dbReference type="Proteomes" id="UP000182961"/>
    </source>
</evidence>
<evidence type="ECO:0000259" key="3">
    <source>
        <dbReference type="PROSITE" id="PS50835"/>
    </source>
</evidence>
<dbReference type="PROSITE" id="PS50835">
    <property type="entry name" value="IG_LIKE"/>
    <property type="match status" value="1"/>
</dbReference>
<name>A0A1I4UAI3_9FLAO</name>
<keyword evidence="2" id="KW-0732">Signal</keyword>
<dbReference type="SUPFAM" id="SSF103647">
    <property type="entry name" value="TSP type-3 repeat"/>
    <property type="match status" value="1"/>
</dbReference>
<feature type="region of interest" description="Disordered" evidence="1">
    <location>
        <begin position="794"/>
        <end position="841"/>
    </location>
</feature>
<dbReference type="Gene3D" id="4.10.1080.10">
    <property type="entry name" value="TSP type-3 repeat"/>
    <property type="match status" value="1"/>
</dbReference>
<dbReference type="GO" id="GO:0005509">
    <property type="term" value="F:calcium ion binding"/>
    <property type="evidence" value="ECO:0007669"/>
    <property type="project" value="InterPro"/>
</dbReference>
<feature type="chain" id="PRO_5010300539" evidence="2">
    <location>
        <begin position="19"/>
        <end position="1647"/>
    </location>
</feature>
<dbReference type="InterPro" id="IPR013783">
    <property type="entry name" value="Ig-like_fold"/>
</dbReference>
<dbReference type="NCBIfam" id="TIGR04131">
    <property type="entry name" value="Bac_Flav_CTERM"/>
    <property type="match status" value="1"/>
</dbReference>
<dbReference type="Proteomes" id="UP000182961">
    <property type="component" value="Unassembled WGS sequence"/>
</dbReference>
<dbReference type="eggNOG" id="COG3291">
    <property type="taxonomic scope" value="Bacteria"/>
</dbReference>
<organism evidence="4 5">
    <name type="scientific">Flavobacterium succinicans</name>
    <dbReference type="NCBI Taxonomy" id="29536"/>
    <lineage>
        <taxon>Bacteria</taxon>
        <taxon>Pseudomonadati</taxon>
        <taxon>Bacteroidota</taxon>
        <taxon>Flavobacteriia</taxon>
        <taxon>Flavobacteriales</taxon>
        <taxon>Flavobacteriaceae</taxon>
        <taxon>Flavobacterium</taxon>
    </lineage>
</organism>
<dbReference type="InterPro" id="IPR007110">
    <property type="entry name" value="Ig-like_dom"/>
</dbReference>
<dbReference type="InterPro" id="IPR028974">
    <property type="entry name" value="TSP_type-3_rpt"/>
</dbReference>
<proteinExistence type="predicted"/>
<dbReference type="InterPro" id="IPR026341">
    <property type="entry name" value="T9SS_type_B"/>
</dbReference>
<evidence type="ECO:0000256" key="2">
    <source>
        <dbReference type="SAM" id="SignalP"/>
    </source>
</evidence>
<feature type="signal peptide" evidence="2">
    <location>
        <begin position="1"/>
        <end position="18"/>
    </location>
</feature>
<dbReference type="EMBL" id="FOUT01000003">
    <property type="protein sequence ID" value="SFM85925.1"/>
    <property type="molecule type" value="Genomic_DNA"/>
</dbReference>
<dbReference type="Gene3D" id="2.60.40.10">
    <property type="entry name" value="Immunoglobulins"/>
    <property type="match status" value="1"/>
</dbReference>
<keyword evidence="5" id="KW-1185">Reference proteome</keyword>
<protein>
    <submittedName>
        <fullName evidence="4">Gliding motility-associated C-terminal domain-containing protein</fullName>
    </submittedName>
</protein>
<evidence type="ECO:0000256" key="1">
    <source>
        <dbReference type="SAM" id="MobiDB-lite"/>
    </source>
</evidence>
<reference evidence="5" key="1">
    <citation type="submission" date="2016-10" db="EMBL/GenBank/DDBJ databases">
        <authorList>
            <person name="Varghese N."/>
            <person name="Submissions S."/>
        </authorList>
    </citation>
    <scope>NUCLEOTIDE SEQUENCE [LARGE SCALE GENOMIC DNA]</scope>
    <source>
        <strain evidence="5">DSM 4002</strain>
    </source>
</reference>